<dbReference type="InterPro" id="IPR016035">
    <property type="entry name" value="Acyl_Trfase/lysoPLipase"/>
</dbReference>
<dbReference type="Pfam" id="PF00698">
    <property type="entry name" value="Acyl_transf_1"/>
    <property type="match status" value="1"/>
</dbReference>
<dbReference type="InterPro" id="IPR014043">
    <property type="entry name" value="Acyl_transferase_dom"/>
</dbReference>
<dbReference type="SUPFAM" id="SSF52151">
    <property type="entry name" value="FabD/lysophospholipase-like"/>
    <property type="match status" value="1"/>
</dbReference>
<dbReference type="PANTHER" id="PTHR47170">
    <property type="entry name" value="MALONYL-COA ACP TRANSACYLASE, ACP-BINDING"/>
    <property type="match status" value="1"/>
</dbReference>
<protein>
    <recommendedName>
        <fullName evidence="2">Malonyl-CoA:ACP transacylase (MAT) domain-containing protein</fullName>
    </recommendedName>
</protein>
<reference evidence="4" key="1">
    <citation type="submission" date="2024-02" db="UniProtKB">
        <authorList>
            <consortium name="WormBaseParasite"/>
        </authorList>
    </citation>
    <scope>IDENTIFICATION</scope>
</reference>
<keyword evidence="3" id="KW-1185">Reference proteome</keyword>
<feature type="domain" description="Malonyl-CoA:ACP transacylase (MAT)" evidence="2">
    <location>
        <begin position="105"/>
        <end position="408"/>
    </location>
</feature>
<dbReference type="InterPro" id="IPR052760">
    <property type="entry name" value="Mitochondrial_malonyltrans"/>
</dbReference>
<name>A0AAF3J5Q3_9BILA</name>
<dbReference type="Gene3D" id="3.40.366.10">
    <property type="entry name" value="Malonyl-Coenzyme A Acyl Carrier Protein, domain 2"/>
    <property type="match status" value="1"/>
</dbReference>
<accession>A0AAF3J5Q3</accession>
<dbReference type="AlphaFoldDB" id="A0AAF3J5Q3"/>
<organism evidence="3 4">
    <name type="scientific">Mesorhabditis belari</name>
    <dbReference type="NCBI Taxonomy" id="2138241"/>
    <lineage>
        <taxon>Eukaryota</taxon>
        <taxon>Metazoa</taxon>
        <taxon>Ecdysozoa</taxon>
        <taxon>Nematoda</taxon>
        <taxon>Chromadorea</taxon>
        <taxon>Rhabditida</taxon>
        <taxon>Rhabditina</taxon>
        <taxon>Rhabditomorpha</taxon>
        <taxon>Rhabditoidea</taxon>
        <taxon>Rhabditidae</taxon>
        <taxon>Mesorhabditinae</taxon>
        <taxon>Mesorhabditis</taxon>
    </lineage>
</organism>
<dbReference type="WBParaSite" id="MBELARI_LOCUS17868">
    <property type="protein sequence ID" value="MBELARI_LOCUS17868"/>
    <property type="gene ID" value="MBELARI_LOCUS17868"/>
</dbReference>
<dbReference type="GO" id="GO:0016740">
    <property type="term" value="F:transferase activity"/>
    <property type="evidence" value="ECO:0007669"/>
    <property type="project" value="InterPro"/>
</dbReference>
<proteinExistence type="predicted"/>
<evidence type="ECO:0000256" key="1">
    <source>
        <dbReference type="SAM" id="Phobius"/>
    </source>
</evidence>
<dbReference type="Gene3D" id="3.30.70.250">
    <property type="entry name" value="Malonyl-CoA ACP transacylase, ACP-binding"/>
    <property type="match status" value="1"/>
</dbReference>
<keyword evidence="1" id="KW-0472">Membrane</keyword>
<evidence type="ECO:0000259" key="2">
    <source>
        <dbReference type="SMART" id="SM00827"/>
    </source>
</evidence>
<evidence type="ECO:0000313" key="4">
    <source>
        <dbReference type="WBParaSite" id="MBELARI_LOCUS17868"/>
    </source>
</evidence>
<evidence type="ECO:0000313" key="3">
    <source>
        <dbReference type="Proteomes" id="UP000887575"/>
    </source>
</evidence>
<dbReference type="PANTHER" id="PTHR47170:SF2">
    <property type="entry name" value="MALONYL-COA:ACP TRANSACYLASE (MAT) DOMAIN-CONTAINING PROTEIN"/>
    <property type="match status" value="1"/>
</dbReference>
<dbReference type="Proteomes" id="UP000887575">
    <property type="component" value="Unassembled WGS sequence"/>
</dbReference>
<feature type="transmembrane region" description="Helical" evidence="1">
    <location>
        <begin position="120"/>
        <end position="137"/>
    </location>
</feature>
<dbReference type="InterPro" id="IPR001227">
    <property type="entry name" value="Ac_transferase_dom_sf"/>
</dbReference>
<keyword evidence="1" id="KW-0812">Transmembrane</keyword>
<dbReference type="SMART" id="SM00827">
    <property type="entry name" value="PKS_AT"/>
    <property type="match status" value="1"/>
</dbReference>
<keyword evidence="1" id="KW-1133">Transmembrane helix</keyword>
<sequence>MKRVTQVLHLQSRCIRGRPKIEPFPSQKPTKSGILDEGATYADMHNAYTDVVHGVPYKEKDIRLALDKSTEEIVKEKNKKLYSQRKVSGVINFDHIPIEDQCVLLFPGQGAQFVGMGKKVLKFVLAFIFGSFWLSIVKKRNGFSKKRQGPQTKLDQTLYCQPAVFVSSIAAWEKLKKEDEGVSTMTTDVAGFSVGEFAALVAGGMLRFGDALQVVKRRAEAMHKCNQLISAGMVTVQVKAVSRLEDAMRDAREIAKEKHEVAVCEVANFLFCGVKVVGATETCLRFLEDNQQQYKFKILKRLPVSGAFHTPLMTDAVPEVAEELRKVELLTPICNIYSNFVGAVYSARKGEIRNAIAKQVVSPVKWEQIQQLLFRKHKDEKFPRVIEVGPGKQLGTMWAKTSKKAHEKYEHYSC</sequence>